<comment type="caution">
    <text evidence="6">The sequence shown here is derived from an EMBL/GenBank/DDBJ whole genome shotgun (WGS) entry which is preliminary data.</text>
</comment>
<feature type="compositionally biased region" description="Polar residues" evidence="3">
    <location>
        <begin position="177"/>
        <end position="186"/>
    </location>
</feature>
<evidence type="ECO:0000256" key="1">
    <source>
        <dbReference type="ARBA" id="ARBA00006035"/>
    </source>
</evidence>
<feature type="region of interest" description="Disordered" evidence="3">
    <location>
        <begin position="174"/>
        <end position="200"/>
    </location>
</feature>
<dbReference type="GO" id="GO:0003677">
    <property type="term" value="F:DNA binding"/>
    <property type="evidence" value="ECO:0007669"/>
    <property type="project" value="InterPro"/>
</dbReference>
<evidence type="ECO:0000313" key="6">
    <source>
        <dbReference type="EMBL" id="KAF9818911.1"/>
    </source>
</evidence>
<gene>
    <name evidence="6" type="ORF">IEO21_02449</name>
</gene>
<feature type="domain" description="DNA polymerase alpha/delta/epsilon subunit B" evidence="4">
    <location>
        <begin position="391"/>
        <end position="463"/>
    </location>
</feature>
<evidence type="ECO:0000259" key="4">
    <source>
        <dbReference type="Pfam" id="PF04042"/>
    </source>
</evidence>
<dbReference type="EMBL" id="JADOXO010000024">
    <property type="protein sequence ID" value="KAF9818911.1"/>
    <property type="molecule type" value="Genomic_DNA"/>
</dbReference>
<dbReference type="Pfam" id="PF18018">
    <property type="entry name" value="DNA_pol_D_N"/>
    <property type="match status" value="1"/>
</dbReference>
<dbReference type="Gene3D" id="3.60.21.50">
    <property type="match status" value="1"/>
</dbReference>
<feature type="domain" description="DNA polymerase delta subunit OB-fold" evidence="5">
    <location>
        <begin position="43"/>
        <end position="161"/>
    </location>
</feature>
<accession>A0A8H7P7V3</accession>
<keyword evidence="2" id="KW-0235">DNA replication</keyword>
<evidence type="ECO:0000313" key="7">
    <source>
        <dbReference type="Proteomes" id="UP000639403"/>
    </source>
</evidence>
<evidence type="ECO:0000256" key="3">
    <source>
        <dbReference type="SAM" id="MobiDB-lite"/>
    </source>
</evidence>
<reference evidence="6" key="1">
    <citation type="submission" date="2020-11" db="EMBL/GenBank/DDBJ databases">
        <authorList>
            <person name="Koelle M."/>
            <person name="Horta M.A.C."/>
            <person name="Nowrousian M."/>
            <person name="Ohm R.A."/>
            <person name="Benz P."/>
            <person name="Pilgard A."/>
        </authorList>
    </citation>
    <scope>NUCLEOTIDE SEQUENCE</scope>
    <source>
        <strain evidence="6">FPRL280</strain>
    </source>
</reference>
<evidence type="ECO:0000256" key="2">
    <source>
        <dbReference type="ARBA" id="ARBA00022705"/>
    </source>
</evidence>
<dbReference type="InterPro" id="IPR024826">
    <property type="entry name" value="DNA_pol_delta/II_ssu"/>
</dbReference>
<sequence length="523" mass="56455">MSTVDTIPVPETPLTRPPTAVVAPSPRTPSFVLGAANRSYKHQYSSIYYVRLQVLRKYVMARARRRWHDVAGQLSYVIGTVYMDMPMKPNVLEDLARDHSLPAPAPRMTYCSQDDQPMLEDESGRIALVGERIRSARLVTGVVLGILGIETSGGEFEVVDICTAGMAPQPYSDLTWGESSAGSSQEGKAEKMDVDETPVPGQEQDEWVAILSGLEISSTSPADAQIQMLAEYLTGEAGGLDDQASAARISRLIVAGNSLAHILNADGTVPEEKMERKGRRYGQDSANFSPHPTQTLAAHITDIARTMPIHVLPGASDPAGTLLPQQPFPRAMFGSAAAFASFTCETNPTYLRVGPSPNTEGTSDGEKGKQKASASAFNSAQAVSATPFRTLLVSSGQPVDDMLKYLPSPPSTRLSIAEASLRWRHIAPTAPDTLWCHPYFGSDPFVISETPDVYIVGCQPRFGTRVVEEGEEDMEGEGGIKRCRIVLVPGFRETGTLVLLNMRTLAVRTVQFAIEGMNAGGET</sequence>
<dbReference type="Pfam" id="PF04042">
    <property type="entry name" value="DNA_pol_E_B"/>
    <property type="match status" value="2"/>
</dbReference>
<dbReference type="AlphaFoldDB" id="A0A8H7P7V3"/>
<dbReference type="Proteomes" id="UP000639403">
    <property type="component" value="Unassembled WGS sequence"/>
</dbReference>
<dbReference type="PANTHER" id="PTHR10416">
    <property type="entry name" value="DNA POLYMERASE DELTA SUBUNIT 2"/>
    <property type="match status" value="1"/>
</dbReference>
<reference evidence="6" key="2">
    <citation type="journal article" name="Front. Microbiol.">
        <title>Degradative Capacity of Two Strains of Rhodonia placenta: From Phenotype to Genotype.</title>
        <authorList>
            <person name="Kolle M."/>
            <person name="Horta M.A.C."/>
            <person name="Nowrousian M."/>
            <person name="Ohm R.A."/>
            <person name="Benz J.P."/>
            <person name="Pilgard A."/>
        </authorList>
    </citation>
    <scope>NUCLEOTIDE SEQUENCE</scope>
    <source>
        <strain evidence="6">FPRL280</strain>
    </source>
</reference>
<organism evidence="6 7">
    <name type="scientific">Rhodonia placenta</name>
    <dbReference type="NCBI Taxonomy" id="104341"/>
    <lineage>
        <taxon>Eukaryota</taxon>
        <taxon>Fungi</taxon>
        <taxon>Dikarya</taxon>
        <taxon>Basidiomycota</taxon>
        <taxon>Agaricomycotina</taxon>
        <taxon>Agaricomycetes</taxon>
        <taxon>Polyporales</taxon>
        <taxon>Adustoporiaceae</taxon>
        <taxon>Rhodonia</taxon>
    </lineage>
</organism>
<dbReference type="InterPro" id="IPR007185">
    <property type="entry name" value="DNA_pol_a/d/e_bsu"/>
</dbReference>
<name>A0A8H7P7V3_9APHY</name>
<dbReference type="GO" id="GO:0006271">
    <property type="term" value="P:DNA strand elongation involved in DNA replication"/>
    <property type="evidence" value="ECO:0007669"/>
    <property type="project" value="TreeGrafter"/>
</dbReference>
<proteinExistence type="inferred from homology"/>
<evidence type="ECO:0008006" key="8">
    <source>
        <dbReference type="Google" id="ProtNLM"/>
    </source>
</evidence>
<feature type="domain" description="DNA polymerase alpha/delta/epsilon subunit B" evidence="4">
    <location>
        <begin position="208"/>
        <end position="353"/>
    </location>
</feature>
<feature type="region of interest" description="Disordered" evidence="3">
    <location>
        <begin position="1"/>
        <end position="22"/>
    </location>
</feature>
<dbReference type="GO" id="GO:0043625">
    <property type="term" value="C:delta DNA polymerase complex"/>
    <property type="evidence" value="ECO:0007669"/>
    <property type="project" value="TreeGrafter"/>
</dbReference>
<dbReference type="InterPro" id="IPR040663">
    <property type="entry name" value="DNA_pol_D_N"/>
</dbReference>
<comment type="similarity">
    <text evidence="1">Belongs to the DNA polymerase delta/II small subunit family.</text>
</comment>
<feature type="region of interest" description="Disordered" evidence="3">
    <location>
        <begin position="351"/>
        <end position="375"/>
    </location>
</feature>
<evidence type="ECO:0000259" key="5">
    <source>
        <dbReference type="Pfam" id="PF18018"/>
    </source>
</evidence>
<dbReference type="PANTHER" id="PTHR10416:SF0">
    <property type="entry name" value="DNA POLYMERASE DELTA SUBUNIT 2"/>
    <property type="match status" value="1"/>
</dbReference>
<protein>
    <recommendedName>
        <fullName evidence="8">DNA polymerase delta subunit 2</fullName>
    </recommendedName>
</protein>
<dbReference type="Gene3D" id="2.40.50.430">
    <property type="match status" value="1"/>
</dbReference>